<evidence type="ECO:0000259" key="4">
    <source>
        <dbReference type="SMART" id="SM00852"/>
    </source>
</evidence>
<reference evidence="5 6" key="1">
    <citation type="submission" date="2021-06" db="EMBL/GenBank/DDBJ databases">
        <title>Enterococcus alishanensis sp. nov., a novel lactic acid bacterium isolated from fresh coffee beans.</title>
        <authorList>
            <person name="Chen Y.-S."/>
        </authorList>
    </citation>
    <scope>NUCLEOTIDE SEQUENCE [LARGE SCALE GENOMIC DNA]</scope>
    <source>
        <strain evidence="5 6">ALS3</strain>
    </source>
</reference>
<dbReference type="PANTHER" id="PTHR43764:SF1">
    <property type="entry name" value="MOLYBDOPTERIN MOLYBDOTRANSFERASE"/>
    <property type="match status" value="1"/>
</dbReference>
<proteinExistence type="predicted"/>
<keyword evidence="3" id="KW-0501">Molybdenum cofactor biosynthesis</keyword>
<dbReference type="RefSeq" id="WP_218324719.1">
    <property type="nucleotide sequence ID" value="NZ_JAHUZB010000001.1"/>
</dbReference>
<dbReference type="NCBIfam" id="TIGR00177">
    <property type="entry name" value="molyb_syn"/>
    <property type="match status" value="1"/>
</dbReference>
<feature type="domain" description="MoaB/Mog" evidence="4">
    <location>
        <begin position="6"/>
        <end position="150"/>
    </location>
</feature>
<protein>
    <submittedName>
        <fullName evidence="5">MogA/MoaB family molybdenum cofactor biosynthesis protein</fullName>
    </submittedName>
</protein>
<comment type="pathway">
    <text evidence="2">Cofactor biosynthesis; molybdopterin biosynthesis.</text>
</comment>
<evidence type="ECO:0000256" key="2">
    <source>
        <dbReference type="ARBA" id="ARBA00005046"/>
    </source>
</evidence>
<dbReference type="InterPro" id="IPR051920">
    <property type="entry name" value="MPT_Adenylyltrnsfr/MoaC-Rel"/>
</dbReference>
<evidence type="ECO:0000313" key="6">
    <source>
        <dbReference type="Proteomes" id="UP000774130"/>
    </source>
</evidence>
<comment type="caution">
    <text evidence="5">The sequence shown here is derived from an EMBL/GenBank/DDBJ whole genome shotgun (WGS) entry which is preliminary data.</text>
</comment>
<dbReference type="Proteomes" id="UP000774130">
    <property type="component" value="Unassembled WGS sequence"/>
</dbReference>
<sequence>MAFKVVVITASDSGYAGKREDLSGEKVIEICQKNQLSVIKKIILPDEAALLSQTMEQIADQEEADLILTTGGTGLAPRDCTPEATLAIADRMVPGFSEAMRSLSLQITKRAMLSRGVSVTRKATLIINLPGSTKAVDESLSYIIDQIPHALALLKNQKQASQNHFEK</sequence>
<name>A0ABS6T9T8_9ENTE</name>
<evidence type="ECO:0000313" key="5">
    <source>
        <dbReference type="EMBL" id="MBV7389671.1"/>
    </source>
</evidence>
<evidence type="ECO:0000256" key="1">
    <source>
        <dbReference type="ARBA" id="ARBA00003487"/>
    </source>
</evidence>
<comment type="function">
    <text evidence="1">May be involved in the biosynthesis of molybdopterin.</text>
</comment>
<dbReference type="InterPro" id="IPR008284">
    <property type="entry name" value="MoCF_biosynth_CS"/>
</dbReference>
<gene>
    <name evidence="5" type="ORF">KUA55_03195</name>
</gene>
<evidence type="ECO:0000256" key="3">
    <source>
        <dbReference type="ARBA" id="ARBA00023150"/>
    </source>
</evidence>
<dbReference type="PROSITE" id="PS01078">
    <property type="entry name" value="MOCF_BIOSYNTHESIS_1"/>
    <property type="match status" value="1"/>
</dbReference>
<dbReference type="CDD" id="cd00886">
    <property type="entry name" value="MogA_MoaB"/>
    <property type="match status" value="1"/>
</dbReference>
<dbReference type="InterPro" id="IPR001453">
    <property type="entry name" value="MoaB/Mog_dom"/>
</dbReference>
<dbReference type="PANTHER" id="PTHR43764">
    <property type="entry name" value="MOLYBDENUM COFACTOR BIOSYNTHESIS"/>
    <property type="match status" value="1"/>
</dbReference>
<accession>A0ABS6T9T8</accession>
<dbReference type="Pfam" id="PF00994">
    <property type="entry name" value="MoCF_biosynth"/>
    <property type="match status" value="1"/>
</dbReference>
<dbReference type="SMART" id="SM00852">
    <property type="entry name" value="MoCF_biosynth"/>
    <property type="match status" value="1"/>
</dbReference>
<dbReference type="EMBL" id="JAHUZB010000001">
    <property type="protein sequence ID" value="MBV7389671.1"/>
    <property type="molecule type" value="Genomic_DNA"/>
</dbReference>
<keyword evidence="6" id="KW-1185">Reference proteome</keyword>
<organism evidence="5 6">
    <name type="scientific">Enterococcus alishanensis</name>
    <dbReference type="NCBI Taxonomy" id="1303817"/>
    <lineage>
        <taxon>Bacteria</taxon>
        <taxon>Bacillati</taxon>
        <taxon>Bacillota</taxon>
        <taxon>Bacilli</taxon>
        <taxon>Lactobacillales</taxon>
        <taxon>Enterococcaceae</taxon>
        <taxon>Enterococcus</taxon>
    </lineage>
</organism>